<dbReference type="PRINTS" id="PR00502">
    <property type="entry name" value="NUDIXFAMILY"/>
</dbReference>
<dbReference type="PROSITE" id="PS00893">
    <property type="entry name" value="NUDIX_BOX"/>
    <property type="match status" value="1"/>
</dbReference>
<proteinExistence type="inferred from homology"/>
<comment type="caution">
    <text evidence="6">The sequence shown here is derived from an EMBL/GenBank/DDBJ whole genome shotgun (WGS) entry which is preliminary data.</text>
</comment>
<dbReference type="GO" id="GO:0016787">
    <property type="term" value="F:hydrolase activity"/>
    <property type="evidence" value="ECO:0007669"/>
    <property type="project" value="UniProtKB-KW"/>
</dbReference>
<dbReference type="PANTHER" id="PTHR43046">
    <property type="entry name" value="GDP-MANNOSE MANNOSYL HYDROLASE"/>
    <property type="match status" value="1"/>
</dbReference>
<dbReference type="Gene3D" id="3.90.79.10">
    <property type="entry name" value="Nucleoside Triphosphate Pyrophosphohydrolase"/>
    <property type="match status" value="1"/>
</dbReference>
<keyword evidence="3 4" id="KW-0378">Hydrolase</keyword>
<evidence type="ECO:0000256" key="1">
    <source>
        <dbReference type="ARBA" id="ARBA00001946"/>
    </source>
</evidence>
<reference evidence="6 7" key="1">
    <citation type="submission" date="2024-10" db="EMBL/GenBank/DDBJ databases">
        <title>The Natural Products Discovery Center: Release of the First 8490 Sequenced Strains for Exploring Actinobacteria Biosynthetic Diversity.</title>
        <authorList>
            <person name="Kalkreuter E."/>
            <person name="Kautsar S.A."/>
            <person name="Yang D."/>
            <person name="Bader C.D."/>
            <person name="Teijaro C.N."/>
            <person name="Fluegel L."/>
            <person name="Davis C.M."/>
            <person name="Simpson J.R."/>
            <person name="Lauterbach L."/>
            <person name="Steele A.D."/>
            <person name="Gui C."/>
            <person name="Meng S."/>
            <person name="Li G."/>
            <person name="Viehrig K."/>
            <person name="Ye F."/>
            <person name="Su P."/>
            <person name="Kiefer A.F."/>
            <person name="Nichols A."/>
            <person name="Cepeda A.J."/>
            <person name="Yan W."/>
            <person name="Fan B."/>
            <person name="Jiang Y."/>
            <person name="Adhikari A."/>
            <person name="Zheng C.-J."/>
            <person name="Schuster L."/>
            <person name="Cowan T.M."/>
            <person name="Smanski M.J."/>
            <person name="Chevrette M.G."/>
            <person name="De Carvalho L.P.S."/>
            <person name="Shen B."/>
        </authorList>
    </citation>
    <scope>NUCLEOTIDE SEQUENCE [LARGE SCALE GENOMIC DNA]</scope>
    <source>
        <strain evidence="6 7">NPDC006488</strain>
    </source>
</reference>
<dbReference type="InterPro" id="IPR000086">
    <property type="entry name" value="NUDIX_hydrolase_dom"/>
</dbReference>
<dbReference type="Proteomes" id="UP001601303">
    <property type="component" value="Unassembled WGS sequence"/>
</dbReference>
<dbReference type="EMBL" id="JBIAHM010000021">
    <property type="protein sequence ID" value="MFE9605673.1"/>
    <property type="molecule type" value="Genomic_DNA"/>
</dbReference>
<dbReference type="CDD" id="cd04678">
    <property type="entry name" value="NUDIX_MTH2_Nudt15"/>
    <property type="match status" value="1"/>
</dbReference>
<protein>
    <submittedName>
        <fullName evidence="6">NUDIX hydrolase</fullName>
    </submittedName>
</protein>
<dbReference type="InterPro" id="IPR020476">
    <property type="entry name" value="Nudix_hydrolase"/>
</dbReference>
<sequence length="139" mass="15416">MGAFIRVGVQAIILSESKILLGLRGKKAFKPGTWGLPGGHVELDEGLREAVARELKEETGIVAKKMQLACVTDPRRDTNHHMQVGFLVSEHSGEPKVIEPDYCDAWEFMPLDDLPANLFIGSVDVIRSVRDEVSYLKND</sequence>
<evidence type="ECO:0000256" key="2">
    <source>
        <dbReference type="ARBA" id="ARBA00005582"/>
    </source>
</evidence>
<dbReference type="PROSITE" id="PS51462">
    <property type="entry name" value="NUDIX"/>
    <property type="match status" value="1"/>
</dbReference>
<dbReference type="RefSeq" id="WP_388114429.1">
    <property type="nucleotide sequence ID" value="NZ_JBIAHM010000021.1"/>
</dbReference>
<evidence type="ECO:0000256" key="4">
    <source>
        <dbReference type="RuleBase" id="RU003476"/>
    </source>
</evidence>
<evidence type="ECO:0000256" key="3">
    <source>
        <dbReference type="ARBA" id="ARBA00022801"/>
    </source>
</evidence>
<accession>A0ABW6MHQ4</accession>
<gene>
    <name evidence="6" type="ORF">ACFYNQ_44925</name>
</gene>
<evidence type="ECO:0000259" key="5">
    <source>
        <dbReference type="PROSITE" id="PS51462"/>
    </source>
</evidence>
<name>A0ABW6MHQ4_9ACTN</name>
<evidence type="ECO:0000313" key="7">
    <source>
        <dbReference type="Proteomes" id="UP001601303"/>
    </source>
</evidence>
<dbReference type="SUPFAM" id="SSF55811">
    <property type="entry name" value="Nudix"/>
    <property type="match status" value="1"/>
</dbReference>
<dbReference type="InterPro" id="IPR020084">
    <property type="entry name" value="NUDIX_hydrolase_CS"/>
</dbReference>
<comment type="similarity">
    <text evidence="2 4">Belongs to the Nudix hydrolase family.</text>
</comment>
<comment type="cofactor">
    <cofactor evidence="1">
        <name>Mg(2+)</name>
        <dbReference type="ChEBI" id="CHEBI:18420"/>
    </cofactor>
</comment>
<organism evidence="6 7">
    <name type="scientific">Streptomyces hokutonensis</name>
    <dbReference type="NCBI Taxonomy" id="1306990"/>
    <lineage>
        <taxon>Bacteria</taxon>
        <taxon>Bacillati</taxon>
        <taxon>Actinomycetota</taxon>
        <taxon>Actinomycetes</taxon>
        <taxon>Kitasatosporales</taxon>
        <taxon>Streptomycetaceae</taxon>
        <taxon>Streptomyces</taxon>
    </lineage>
</organism>
<keyword evidence="7" id="KW-1185">Reference proteome</keyword>
<dbReference type="InterPro" id="IPR015797">
    <property type="entry name" value="NUDIX_hydrolase-like_dom_sf"/>
</dbReference>
<feature type="domain" description="Nudix hydrolase" evidence="5">
    <location>
        <begin position="4"/>
        <end position="131"/>
    </location>
</feature>
<dbReference type="Pfam" id="PF00293">
    <property type="entry name" value="NUDIX"/>
    <property type="match status" value="1"/>
</dbReference>
<dbReference type="PANTHER" id="PTHR43046:SF2">
    <property type="entry name" value="8-OXO-DGTP DIPHOSPHATASE-RELATED"/>
    <property type="match status" value="1"/>
</dbReference>
<evidence type="ECO:0000313" key="6">
    <source>
        <dbReference type="EMBL" id="MFE9605673.1"/>
    </source>
</evidence>